<keyword evidence="2" id="KW-0964">Secreted</keyword>
<gene>
    <name evidence="8" type="ORF">V565_171850</name>
</gene>
<evidence type="ECO:0000256" key="6">
    <source>
        <dbReference type="SAM" id="SignalP"/>
    </source>
</evidence>
<comment type="subcellular location">
    <subcellularLocation>
        <location evidence="1">Secreted</location>
    </subcellularLocation>
</comment>
<evidence type="ECO:0000313" key="9">
    <source>
        <dbReference type="Proteomes" id="UP000027456"/>
    </source>
</evidence>
<feature type="chain" id="PRO_5001697808" evidence="6">
    <location>
        <begin position="21"/>
        <end position="182"/>
    </location>
</feature>
<feature type="signal peptide" evidence="6">
    <location>
        <begin position="1"/>
        <end position="20"/>
    </location>
</feature>
<keyword evidence="3 6" id="KW-0732">Signal</keyword>
<dbReference type="OrthoDB" id="4505683at2759"/>
<evidence type="ECO:0000256" key="5">
    <source>
        <dbReference type="SAM" id="MobiDB-lite"/>
    </source>
</evidence>
<proteinExistence type="predicted"/>
<feature type="domain" description="CFEM" evidence="7">
    <location>
        <begin position="86"/>
        <end position="145"/>
    </location>
</feature>
<dbReference type="EMBL" id="AZST01000870">
    <property type="protein sequence ID" value="KEP47001.1"/>
    <property type="molecule type" value="Genomic_DNA"/>
</dbReference>
<keyword evidence="9" id="KW-1185">Reference proteome</keyword>
<dbReference type="Proteomes" id="UP000027456">
    <property type="component" value="Unassembled WGS sequence"/>
</dbReference>
<evidence type="ECO:0000256" key="1">
    <source>
        <dbReference type="ARBA" id="ARBA00004613"/>
    </source>
</evidence>
<evidence type="ECO:0000256" key="4">
    <source>
        <dbReference type="ARBA" id="ARBA00023157"/>
    </source>
</evidence>
<dbReference type="GO" id="GO:0005576">
    <property type="term" value="C:extracellular region"/>
    <property type="evidence" value="ECO:0007669"/>
    <property type="project" value="UniProtKB-SubCell"/>
</dbReference>
<dbReference type="HOGENOM" id="CLU_113431_0_0_1"/>
<sequence length="182" mass="18918">MRFLLFIYLFSQLLAVFALANEADQIVLGNLQTLKLFEPTPTTSPEMDPIGTKDVNWSTQDETISPPQTAPFSTATSGSGSGGGATCVQGCLARAASQVGCGSSANFWCVCKKGAYVGKAWDCFGQSGCPGSDIGKALGDLKSACRSFSRLAASADEGPESPMVTPEGTPAVVLGSSRYDEL</sequence>
<accession>A0A074RIR0</accession>
<dbReference type="InterPro" id="IPR008427">
    <property type="entry name" value="Extracellular_membr_CFEM_dom"/>
</dbReference>
<evidence type="ECO:0000313" key="8">
    <source>
        <dbReference type="EMBL" id="KEP47001.1"/>
    </source>
</evidence>
<organism evidence="8 9">
    <name type="scientific">Rhizoctonia solani 123E</name>
    <dbReference type="NCBI Taxonomy" id="1423351"/>
    <lineage>
        <taxon>Eukaryota</taxon>
        <taxon>Fungi</taxon>
        <taxon>Dikarya</taxon>
        <taxon>Basidiomycota</taxon>
        <taxon>Agaricomycotina</taxon>
        <taxon>Agaricomycetes</taxon>
        <taxon>Cantharellales</taxon>
        <taxon>Ceratobasidiaceae</taxon>
        <taxon>Rhizoctonia</taxon>
    </lineage>
</organism>
<evidence type="ECO:0000256" key="3">
    <source>
        <dbReference type="ARBA" id="ARBA00022729"/>
    </source>
</evidence>
<dbReference type="AlphaFoldDB" id="A0A074RIR0"/>
<name>A0A074RIR0_9AGAM</name>
<comment type="caution">
    <text evidence="8">The sequence shown here is derived from an EMBL/GenBank/DDBJ whole genome shotgun (WGS) entry which is preliminary data.</text>
</comment>
<reference evidence="8 9" key="1">
    <citation type="submission" date="2013-12" db="EMBL/GenBank/DDBJ databases">
        <authorList>
            <person name="Cubeta M."/>
            <person name="Pakala S."/>
            <person name="Fedorova N."/>
            <person name="Thomas E."/>
            <person name="Dean R."/>
            <person name="Jabaji S."/>
            <person name="Neate S."/>
            <person name="Toda T."/>
            <person name="Tavantzis S."/>
            <person name="Vilgalys R."/>
            <person name="Bharathan N."/>
            <person name="Pakala S."/>
            <person name="Losada L.S."/>
            <person name="Zafar N."/>
            <person name="Nierman W."/>
        </authorList>
    </citation>
    <scope>NUCLEOTIDE SEQUENCE [LARGE SCALE GENOMIC DNA]</scope>
    <source>
        <strain evidence="8 9">123E</strain>
    </source>
</reference>
<dbReference type="Pfam" id="PF05730">
    <property type="entry name" value="CFEM"/>
    <property type="match status" value="1"/>
</dbReference>
<keyword evidence="4" id="KW-1015">Disulfide bond</keyword>
<protein>
    <submittedName>
        <fullName evidence="8">CFEM domain protein</fullName>
    </submittedName>
</protein>
<evidence type="ECO:0000259" key="7">
    <source>
        <dbReference type="Pfam" id="PF05730"/>
    </source>
</evidence>
<evidence type="ECO:0000256" key="2">
    <source>
        <dbReference type="ARBA" id="ARBA00022525"/>
    </source>
</evidence>
<feature type="region of interest" description="Disordered" evidence="5">
    <location>
        <begin position="155"/>
        <end position="182"/>
    </location>
</feature>